<proteinExistence type="predicted"/>
<dbReference type="InterPro" id="IPR014710">
    <property type="entry name" value="RmlC-like_jellyroll"/>
</dbReference>
<dbReference type="Proteomes" id="UP000251431">
    <property type="component" value="Unassembled WGS sequence"/>
</dbReference>
<dbReference type="Gene3D" id="2.60.120.10">
    <property type="entry name" value="Jelly Rolls"/>
    <property type="match status" value="1"/>
</dbReference>
<protein>
    <submittedName>
        <fullName evidence="2">Cupin</fullName>
    </submittedName>
</protein>
<dbReference type="AlphaFoldDB" id="A0A2X1B9X0"/>
<dbReference type="PANTHER" id="PTHR43346:SF1">
    <property type="entry name" value="QUERCETIN 2,3-DIOXYGENASE-RELATED"/>
    <property type="match status" value="1"/>
</dbReference>
<name>A0A2X1B9X0_9BACI</name>
<dbReference type="InterPro" id="IPR013096">
    <property type="entry name" value="Cupin_2"/>
</dbReference>
<feature type="domain" description="Cupin type-2" evidence="1">
    <location>
        <begin position="92"/>
        <end position="167"/>
    </location>
</feature>
<evidence type="ECO:0000313" key="2">
    <source>
        <dbReference type="EMBL" id="SPU38621.1"/>
    </source>
</evidence>
<gene>
    <name evidence="2" type="ORF">NCTC7582_04584</name>
</gene>
<evidence type="ECO:0000313" key="3">
    <source>
        <dbReference type="Proteomes" id="UP000251431"/>
    </source>
</evidence>
<dbReference type="STRING" id="1421.A2J09_06155"/>
<evidence type="ECO:0000259" key="1">
    <source>
        <dbReference type="Pfam" id="PF07883"/>
    </source>
</evidence>
<reference evidence="2 3" key="1">
    <citation type="submission" date="2018-06" db="EMBL/GenBank/DDBJ databases">
        <authorList>
            <consortium name="Pathogen Informatics"/>
            <person name="Doyle S."/>
        </authorList>
    </citation>
    <scope>NUCLEOTIDE SEQUENCE [LARGE SCALE GENOMIC DNA]</scope>
    <source>
        <strain evidence="2 3">NCTC7582</strain>
    </source>
</reference>
<dbReference type="Pfam" id="PF07883">
    <property type="entry name" value="Cupin_2"/>
    <property type="match status" value="1"/>
</dbReference>
<dbReference type="InterPro" id="IPR052538">
    <property type="entry name" value="Flavonoid_dioxygenase-like"/>
</dbReference>
<dbReference type="CDD" id="cd02223">
    <property type="entry name" value="cupin_Bh2720-like"/>
    <property type="match status" value="1"/>
</dbReference>
<sequence>MYYHSNGYPYQTPYYGNASMHNYMEYPNYWTYPYGAIPANQLNPYHASNGNNEIMLKDYGANPFVININEASKQNNTYRTALWTGKHLQLTLMSLNPGEDIGLEMHPNVDQFLRIEQGQGVTQMGKSKDNLTFKRNVNDDYAIFIPAGTWHNLTNTGSIPLKLYSIYAPPNHPFGTVHPTKAAAMAGEKGENNNNRNSVISGKTPDEWVRYTEFLVNEGLKDVQRGINPTHILQEFILMGVLVGKGYSPEKAYETVEEWERTGESKLLQQSKNM</sequence>
<dbReference type="RefSeq" id="WP_112118496.1">
    <property type="nucleotide sequence ID" value="NZ_JARTHO010000001.1"/>
</dbReference>
<dbReference type="SUPFAM" id="SSF51182">
    <property type="entry name" value="RmlC-like cupins"/>
    <property type="match status" value="1"/>
</dbReference>
<dbReference type="EMBL" id="UAQE01000004">
    <property type="protein sequence ID" value="SPU38621.1"/>
    <property type="molecule type" value="Genomic_DNA"/>
</dbReference>
<dbReference type="InterPro" id="IPR011051">
    <property type="entry name" value="RmlC_Cupin_sf"/>
</dbReference>
<organism evidence="2 3">
    <name type="scientific">Lysinibacillus capsici</name>
    <dbReference type="NCBI Taxonomy" id="2115968"/>
    <lineage>
        <taxon>Bacteria</taxon>
        <taxon>Bacillati</taxon>
        <taxon>Bacillota</taxon>
        <taxon>Bacilli</taxon>
        <taxon>Bacillales</taxon>
        <taxon>Bacillaceae</taxon>
        <taxon>Lysinibacillus</taxon>
    </lineage>
</organism>
<accession>A0A2X1B9X0</accession>
<dbReference type="PANTHER" id="PTHR43346">
    <property type="entry name" value="LIGAND BINDING DOMAIN PROTEIN, PUTATIVE (AFU_ORTHOLOGUE AFUA_6G14370)-RELATED"/>
    <property type="match status" value="1"/>
</dbReference>